<feature type="domain" description="SnoaL-like" evidence="1">
    <location>
        <begin position="15"/>
        <end position="148"/>
    </location>
</feature>
<name>A0A2U3DU82_PURLI</name>
<dbReference type="InterPro" id="IPR037401">
    <property type="entry name" value="SnoaL-like"/>
</dbReference>
<comment type="caution">
    <text evidence="2">The sequence shown here is derived from an EMBL/GenBank/DDBJ whole genome shotgun (WGS) entry which is preliminary data.</text>
</comment>
<evidence type="ECO:0000313" key="2">
    <source>
        <dbReference type="EMBL" id="PWI65815.1"/>
    </source>
</evidence>
<dbReference type="EMBL" id="LCWV01000030">
    <property type="protein sequence ID" value="PWI65815.1"/>
    <property type="molecule type" value="Genomic_DNA"/>
</dbReference>
<reference evidence="2 3" key="1">
    <citation type="journal article" date="2016" name="Front. Microbiol.">
        <title>Genome and transcriptome sequences reveal the specific parasitism of the nematophagous Purpureocillium lilacinum 36-1.</title>
        <authorList>
            <person name="Xie J."/>
            <person name="Li S."/>
            <person name="Mo C."/>
            <person name="Xiao X."/>
            <person name="Peng D."/>
            <person name="Wang G."/>
            <person name="Xiao Y."/>
        </authorList>
    </citation>
    <scope>NUCLEOTIDE SEQUENCE [LARGE SCALE GENOMIC DNA]</scope>
    <source>
        <strain evidence="2 3">36-1</strain>
    </source>
</reference>
<evidence type="ECO:0000259" key="1">
    <source>
        <dbReference type="Pfam" id="PF13577"/>
    </source>
</evidence>
<evidence type="ECO:0000313" key="3">
    <source>
        <dbReference type="Proteomes" id="UP000245956"/>
    </source>
</evidence>
<dbReference type="Pfam" id="PF13577">
    <property type="entry name" value="SnoaL_4"/>
    <property type="match status" value="1"/>
</dbReference>
<dbReference type="CDD" id="cd00531">
    <property type="entry name" value="NTF2_like"/>
    <property type="match status" value="1"/>
</dbReference>
<dbReference type="SUPFAM" id="SSF54427">
    <property type="entry name" value="NTF2-like"/>
    <property type="match status" value="1"/>
</dbReference>
<gene>
    <name evidence="2" type="ORF">PCL_06786</name>
</gene>
<organism evidence="2 3">
    <name type="scientific">Purpureocillium lilacinum</name>
    <name type="common">Paecilomyces lilacinus</name>
    <dbReference type="NCBI Taxonomy" id="33203"/>
    <lineage>
        <taxon>Eukaryota</taxon>
        <taxon>Fungi</taxon>
        <taxon>Dikarya</taxon>
        <taxon>Ascomycota</taxon>
        <taxon>Pezizomycotina</taxon>
        <taxon>Sordariomycetes</taxon>
        <taxon>Hypocreomycetidae</taxon>
        <taxon>Hypocreales</taxon>
        <taxon>Ophiocordycipitaceae</taxon>
        <taxon>Purpureocillium</taxon>
    </lineage>
</organism>
<protein>
    <recommendedName>
        <fullName evidence="1">SnoaL-like domain-containing protein</fullName>
    </recommendedName>
</protein>
<sequence>MATNAPPVASDVGYLLDRLTISDLLISFAHAIDTKNWTAYEDLLAEDGIVEIPVKLPDGSYLRHVGREGTADWVAGNSEKPGLSQFAATHHMSTNHQVNIEGDSASTHSYTHCIHRLSDNPGEVWEVGGWYTCDLRRVGDRDWKFAKVHFDIVWEHGKPVWAKH</sequence>
<accession>A0A2U3DU82</accession>
<dbReference type="Gene3D" id="3.10.450.50">
    <property type="match status" value="1"/>
</dbReference>
<dbReference type="InterPro" id="IPR032710">
    <property type="entry name" value="NTF2-like_dom_sf"/>
</dbReference>
<dbReference type="Proteomes" id="UP000245956">
    <property type="component" value="Unassembled WGS sequence"/>
</dbReference>
<dbReference type="AlphaFoldDB" id="A0A2U3DU82"/>
<proteinExistence type="predicted"/>